<sequence length="54" mass="6697">MSVSFWYCFSNGYRAFPSYYNLIFRCRFRRRFNQQHENILSSFHTKFKCVGAHF</sequence>
<evidence type="ECO:0000313" key="1">
    <source>
        <dbReference type="EMBL" id="KOF90578.1"/>
    </source>
</evidence>
<dbReference type="AlphaFoldDB" id="A0A0L8HMX8"/>
<dbReference type="EMBL" id="KQ417725">
    <property type="protein sequence ID" value="KOF90578.1"/>
    <property type="molecule type" value="Genomic_DNA"/>
</dbReference>
<name>A0A0L8HMX8_OCTBM</name>
<accession>A0A0L8HMX8</accession>
<gene>
    <name evidence="1" type="ORF">OCBIM_22010922mg</name>
</gene>
<protein>
    <submittedName>
        <fullName evidence="1">Uncharacterized protein</fullName>
    </submittedName>
</protein>
<reference evidence="1" key="1">
    <citation type="submission" date="2015-07" db="EMBL/GenBank/DDBJ databases">
        <title>MeaNS - Measles Nucleotide Surveillance Program.</title>
        <authorList>
            <person name="Tran T."/>
            <person name="Druce J."/>
        </authorList>
    </citation>
    <scope>NUCLEOTIDE SEQUENCE</scope>
    <source>
        <strain evidence="1">UCB-OBI-ISO-001</strain>
        <tissue evidence="1">Gonad</tissue>
    </source>
</reference>
<proteinExistence type="predicted"/>
<organism evidence="1">
    <name type="scientific">Octopus bimaculoides</name>
    <name type="common">California two-spotted octopus</name>
    <dbReference type="NCBI Taxonomy" id="37653"/>
    <lineage>
        <taxon>Eukaryota</taxon>
        <taxon>Metazoa</taxon>
        <taxon>Spiralia</taxon>
        <taxon>Lophotrochozoa</taxon>
        <taxon>Mollusca</taxon>
        <taxon>Cephalopoda</taxon>
        <taxon>Coleoidea</taxon>
        <taxon>Octopodiformes</taxon>
        <taxon>Octopoda</taxon>
        <taxon>Incirrata</taxon>
        <taxon>Octopodidae</taxon>
        <taxon>Octopus</taxon>
    </lineage>
</organism>